<proteinExistence type="predicted"/>
<dbReference type="PANTHER" id="PTHR48462">
    <property type="entry name" value="PROTEIN, PUTATIVE-RELATED"/>
    <property type="match status" value="1"/>
</dbReference>
<sequence length="735" mass="79822">MIRSFPRSTSCGRDGFRAQHLIDCFSCAAVAISDDLIASITRVVNLFLEGRCSLALGEYIASALLTPLVKPGGGVHPIAVGTVWRRLVSKVVACLVGPSLSTYFAGLQFEVGVSGGGEAILHALNRLIEARGSDVGLSMLLVDFQNAFNLVDRATMLQEVRRRCPVLSRWVEFCYSGPTRLYYGEHCLWSCQGVQQGDPLGPLLFALVLHPLVCKIRDSFDLTMQAWYLDDGTIVGDTLEVEKVLDLIMADGPRFGLHLNVAKTEVFWPIEDPQSRLPGVFPPSIARPLRGVSVLGGAVSTCPIFGSEIVARRVTKTIELMDLVARIEDPQCELLLLRACTGISKLYFSLRTCSPRVFGSVHLPFDAALHSSLERIVTASGPGFGDWQWRLATFPFHLGGLAVYAAGDVLHYAFLASRLQSADLQATLLRPSGIVDAGPTFDDALRVFSETTGSAFIRDPSEIAAPKLMKKLADIYFVTVAATSESVFSLTPRQLALWKSQRGTYSSDWLRAVPISGLGQTMNGRTYRSVLGYRLGVPLFTVSRPCPACSRVFVDDVYGDHAVYCNGTVGVKHRHNLVRDILFDICYRSGISAGKEVDIGLVDDHGGSLRPADLLLYSWDRGRDVCVDLTGSSPLTRTGMTDFAPGRVVADAAQRKCTKYGDFCAAAGYGFIPFSFSSLGELGSDAVALLKRIQKLSVSQDAGDRVAAYIFTRLSFAVAKGVGAQIVSRLPTNFM</sequence>
<dbReference type="EMBL" id="JBDFQZ010000002">
    <property type="protein sequence ID" value="KAK9749895.1"/>
    <property type="molecule type" value="Genomic_DNA"/>
</dbReference>
<evidence type="ECO:0000313" key="3">
    <source>
        <dbReference type="Proteomes" id="UP001443914"/>
    </source>
</evidence>
<accession>A0AAW1MTL0</accession>
<dbReference type="PANTHER" id="PTHR48462:SF1">
    <property type="entry name" value="PROTEIN, PUTATIVE-RELATED"/>
    <property type="match status" value="1"/>
</dbReference>
<dbReference type="Proteomes" id="UP001443914">
    <property type="component" value="Unassembled WGS sequence"/>
</dbReference>
<dbReference type="Pfam" id="PF00078">
    <property type="entry name" value="RVT_1"/>
    <property type="match status" value="1"/>
</dbReference>
<evidence type="ECO:0000313" key="2">
    <source>
        <dbReference type="EMBL" id="KAK9749895.1"/>
    </source>
</evidence>
<dbReference type="AlphaFoldDB" id="A0AAW1MTL0"/>
<feature type="domain" description="Reverse transcriptase" evidence="1">
    <location>
        <begin position="138"/>
        <end position="267"/>
    </location>
</feature>
<protein>
    <recommendedName>
        <fullName evidence="1">Reverse transcriptase domain-containing protein</fullName>
    </recommendedName>
</protein>
<keyword evidence="3" id="KW-1185">Reference proteome</keyword>
<organism evidence="2 3">
    <name type="scientific">Saponaria officinalis</name>
    <name type="common">Common soapwort</name>
    <name type="synonym">Lychnis saponaria</name>
    <dbReference type="NCBI Taxonomy" id="3572"/>
    <lineage>
        <taxon>Eukaryota</taxon>
        <taxon>Viridiplantae</taxon>
        <taxon>Streptophyta</taxon>
        <taxon>Embryophyta</taxon>
        <taxon>Tracheophyta</taxon>
        <taxon>Spermatophyta</taxon>
        <taxon>Magnoliopsida</taxon>
        <taxon>eudicotyledons</taxon>
        <taxon>Gunneridae</taxon>
        <taxon>Pentapetalae</taxon>
        <taxon>Caryophyllales</taxon>
        <taxon>Caryophyllaceae</taxon>
        <taxon>Caryophylleae</taxon>
        <taxon>Saponaria</taxon>
    </lineage>
</organism>
<gene>
    <name evidence="2" type="ORF">RND81_02G158700</name>
</gene>
<reference evidence="2" key="1">
    <citation type="submission" date="2024-03" db="EMBL/GenBank/DDBJ databases">
        <title>WGS assembly of Saponaria officinalis var. Norfolk2.</title>
        <authorList>
            <person name="Jenkins J."/>
            <person name="Shu S."/>
            <person name="Grimwood J."/>
            <person name="Barry K."/>
            <person name="Goodstein D."/>
            <person name="Schmutz J."/>
            <person name="Leebens-Mack J."/>
            <person name="Osbourn A."/>
        </authorList>
    </citation>
    <scope>NUCLEOTIDE SEQUENCE [LARGE SCALE GENOMIC DNA]</scope>
    <source>
        <strain evidence="2">JIC</strain>
    </source>
</reference>
<dbReference type="InterPro" id="IPR000477">
    <property type="entry name" value="RT_dom"/>
</dbReference>
<comment type="caution">
    <text evidence="2">The sequence shown here is derived from an EMBL/GenBank/DDBJ whole genome shotgun (WGS) entry which is preliminary data.</text>
</comment>
<evidence type="ECO:0000259" key="1">
    <source>
        <dbReference type="Pfam" id="PF00078"/>
    </source>
</evidence>
<name>A0AAW1MTL0_SAPOF</name>